<dbReference type="PANTHER" id="PTHR35603:SF2">
    <property type="entry name" value="OUTER MEMBRANE LIPOPROTEIN"/>
    <property type="match status" value="1"/>
</dbReference>
<dbReference type="EMBL" id="JBHSAJ010000018">
    <property type="protein sequence ID" value="MFC3934489.1"/>
    <property type="molecule type" value="Genomic_DNA"/>
</dbReference>
<evidence type="ECO:0000256" key="4">
    <source>
        <dbReference type="SAM" id="Phobius"/>
    </source>
</evidence>
<organism evidence="6 7">
    <name type="scientific">Acidovorax facilis</name>
    <dbReference type="NCBI Taxonomy" id="12917"/>
    <lineage>
        <taxon>Bacteria</taxon>
        <taxon>Pseudomonadati</taxon>
        <taxon>Pseudomonadota</taxon>
        <taxon>Betaproteobacteria</taxon>
        <taxon>Burkholderiales</taxon>
        <taxon>Comamonadaceae</taxon>
        <taxon>Acidovorax</taxon>
    </lineage>
</organism>
<dbReference type="Pfam" id="PF05433">
    <property type="entry name" value="Rick_17kDa_Anti"/>
    <property type="match status" value="1"/>
</dbReference>
<name>A0ABV8D7H4_9BURK</name>
<evidence type="ECO:0000256" key="2">
    <source>
        <dbReference type="ARBA" id="ARBA00023136"/>
    </source>
</evidence>
<keyword evidence="4" id="KW-1133">Transmembrane helix</keyword>
<feature type="region of interest" description="Disordered" evidence="3">
    <location>
        <begin position="99"/>
        <end position="125"/>
    </location>
</feature>
<evidence type="ECO:0000256" key="1">
    <source>
        <dbReference type="ARBA" id="ARBA00004370"/>
    </source>
</evidence>
<evidence type="ECO:0000313" key="6">
    <source>
        <dbReference type="EMBL" id="MFC3934489.1"/>
    </source>
</evidence>
<accession>A0ABV8D7H4</accession>
<keyword evidence="4" id="KW-0812">Transmembrane</keyword>
<proteinExistence type="predicted"/>
<feature type="transmembrane region" description="Helical" evidence="4">
    <location>
        <begin position="32"/>
        <end position="53"/>
    </location>
</feature>
<evidence type="ECO:0000256" key="3">
    <source>
        <dbReference type="SAM" id="MobiDB-lite"/>
    </source>
</evidence>
<gene>
    <name evidence="6" type="ORF">ACFOW3_07615</name>
</gene>
<dbReference type="Proteomes" id="UP001595693">
    <property type="component" value="Unassembled WGS sequence"/>
</dbReference>
<comment type="caution">
    <text evidence="6">The sequence shown here is derived from an EMBL/GenBank/DDBJ whole genome shotgun (WGS) entry which is preliminary data.</text>
</comment>
<dbReference type="InterPro" id="IPR008816">
    <property type="entry name" value="Gly_zipper_2TM_dom"/>
</dbReference>
<feature type="domain" description="Glycine zipper 2TM" evidence="5">
    <location>
        <begin position="159"/>
        <end position="199"/>
    </location>
</feature>
<dbReference type="PANTHER" id="PTHR35603">
    <property type="match status" value="1"/>
</dbReference>
<dbReference type="RefSeq" id="WP_369801360.1">
    <property type="nucleotide sequence ID" value="NZ_JBHSAJ010000018.1"/>
</dbReference>
<protein>
    <submittedName>
        <fullName evidence="6">Glycine zipper 2TM domain-containing protein</fullName>
    </submittedName>
</protein>
<reference evidence="7" key="1">
    <citation type="journal article" date="2019" name="Int. J. Syst. Evol. Microbiol.">
        <title>The Global Catalogue of Microorganisms (GCM) 10K type strain sequencing project: providing services to taxonomists for standard genome sequencing and annotation.</title>
        <authorList>
            <consortium name="The Broad Institute Genomics Platform"/>
            <consortium name="The Broad Institute Genome Sequencing Center for Infectious Disease"/>
            <person name="Wu L."/>
            <person name="Ma J."/>
        </authorList>
    </citation>
    <scope>NUCLEOTIDE SEQUENCE [LARGE SCALE GENOMIC DNA]</scope>
    <source>
        <strain evidence="7">CCUG 2113</strain>
    </source>
</reference>
<feature type="compositionally biased region" description="Low complexity" evidence="3">
    <location>
        <begin position="116"/>
        <end position="125"/>
    </location>
</feature>
<comment type="subcellular location">
    <subcellularLocation>
        <location evidence="1">Membrane</location>
    </subcellularLocation>
</comment>
<evidence type="ECO:0000313" key="7">
    <source>
        <dbReference type="Proteomes" id="UP001595693"/>
    </source>
</evidence>
<keyword evidence="2 4" id="KW-0472">Membrane</keyword>
<sequence length="269" mass="27293">MSLIVSPSTHTSAVPVAQAGAFGGAASPSLKWLWVAIGVLGVSVVALGTTLVVQNADKSAADAQPLAMTAQPAPGAPRAENLQQKPAPALVGNRNIATNNVANQPPAASQGYAGHPPQQYQPQQQPPLRTAAQAPLCATCGRVESVQAVQQAAPATGVGAVAGGVLGAVVGNQVGKGSGRTAATVLGAVGGGYVGHKVEERTRTQTVYQIAVRMEDGSVRRFTRAQPTAVGTPVVLQGKGFRVDDGTAMRAEEPYPRAQPGAVRVADTY</sequence>
<evidence type="ECO:0000259" key="5">
    <source>
        <dbReference type="Pfam" id="PF05433"/>
    </source>
</evidence>
<keyword evidence="7" id="KW-1185">Reference proteome</keyword>
<dbReference type="InterPro" id="IPR051407">
    <property type="entry name" value="Bact_OM_lipoprot/Surf_antigen"/>
</dbReference>